<protein>
    <recommendedName>
        <fullName evidence="5">Putative zinc-finger domain-containing protein</fullName>
    </recommendedName>
</protein>
<feature type="transmembrane region" description="Helical" evidence="4">
    <location>
        <begin position="192"/>
        <end position="211"/>
    </location>
</feature>
<feature type="region of interest" description="Disordered" evidence="3">
    <location>
        <begin position="101"/>
        <end position="147"/>
    </location>
</feature>
<dbReference type="Proteomes" id="UP001519332">
    <property type="component" value="Unassembled WGS sequence"/>
</dbReference>
<sequence>MTCRHTVSLGAYLLGALDPADRSAFSRHLDTCPICKAEMLRLAPLPGLLQRLTPEDYAEIEIGDAPDWPPPPLPADLLPAIPLADIPADIPIDLAFPLPPIPPPAETITGPASPEGADPLPNLPADPAGELPSQPVSEQSPDSSAQMPAELVAELPGGQEPVGDVPVVEVLSPVTDISPKAARRGWWRRQGLAVAAAAAVVLLAIGGLVMFRPVGGNTDTAISPVTWTAVDPTTGVHGRVELTSRGWGTEVKVSMQDVPAGRKICHLVVYGRDGTQEVAGKWTAGYYREVRSIPGSSSIRLKDIDRVEVIAAGGVLVGMHSP</sequence>
<keyword evidence="4" id="KW-0812">Transmembrane</keyword>
<evidence type="ECO:0000256" key="1">
    <source>
        <dbReference type="ARBA" id="ARBA00023015"/>
    </source>
</evidence>
<feature type="compositionally biased region" description="Polar residues" evidence="3">
    <location>
        <begin position="134"/>
        <end position="146"/>
    </location>
</feature>
<organism evidence="6 7">
    <name type="scientific">Kibdelosporangium banguiense</name>
    <dbReference type="NCBI Taxonomy" id="1365924"/>
    <lineage>
        <taxon>Bacteria</taxon>
        <taxon>Bacillati</taxon>
        <taxon>Actinomycetota</taxon>
        <taxon>Actinomycetes</taxon>
        <taxon>Pseudonocardiales</taxon>
        <taxon>Pseudonocardiaceae</taxon>
        <taxon>Kibdelosporangium</taxon>
    </lineage>
</organism>
<dbReference type="InterPro" id="IPR041916">
    <property type="entry name" value="Anti_sigma_zinc_sf"/>
</dbReference>
<dbReference type="RefSeq" id="WP_245378323.1">
    <property type="nucleotide sequence ID" value="NZ_JAGINW010000001.1"/>
</dbReference>
<proteinExistence type="predicted"/>
<gene>
    <name evidence="6" type="ORF">JOF56_004099</name>
</gene>
<dbReference type="EMBL" id="JAGINW010000001">
    <property type="protein sequence ID" value="MBP2323714.1"/>
    <property type="molecule type" value="Genomic_DNA"/>
</dbReference>
<evidence type="ECO:0000256" key="4">
    <source>
        <dbReference type="SAM" id="Phobius"/>
    </source>
</evidence>
<keyword evidence="4" id="KW-1133">Transmembrane helix</keyword>
<dbReference type="Gene3D" id="1.10.10.1320">
    <property type="entry name" value="Anti-sigma factor, zinc-finger domain"/>
    <property type="match status" value="1"/>
</dbReference>
<feature type="compositionally biased region" description="Low complexity" evidence="3">
    <location>
        <begin position="117"/>
        <end position="128"/>
    </location>
</feature>
<evidence type="ECO:0000259" key="5">
    <source>
        <dbReference type="Pfam" id="PF13490"/>
    </source>
</evidence>
<reference evidence="6 7" key="1">
    <citation type="submission" date="2021-03" db="EMBL/GenBank/DDBJ databases">
        <title>Sequencing the genomes of 1000 actinobacteria strains.</title>
        <authorList>
            <person name="Klenk H.-P."/>
        </authorList>
    </citation>
    <scope>NUCLEOTIDE SEQUENCE [LARGE SCALE GENOMIC DNA]</scope>
    <source>
        <strain evidence="6 7">DSM 46670</strain>
    </source>
</reference>
<feature type="domain" description="Putative zinc-finger" evidence="5">
    <location>
        <begin position="9"/>
        <end position="35"/>
    </location>
</feature>
<evidence type="ECO:0000256" key="3">
    <source>
        <dbReference type="SAM" id="MobiDB-lite"/>
    </source>
</evidence>
<evidence type="ECO:0000313" key="6">
    <source>
        <dbReference type="EMBL" id="MBP2323714.1"/>
    </source>
</evidence>
<comment type="caution">
    <text evidence="6">The sequence shown here is derived from an EMBL/GenBank/DDBJ whole genome shotgun (WGS) entry which is preliminary data.</text>
</comment>
<evidence type="ECO:0000256" key="2">
    <source>
        <dbReference type="ARBA" id="ARBA00023163"/>
    </source>
</evidence>
<accession>A0ABS4THD6</accession>
<keyword evidence="1" id="KW-0805">Transcription regulation</keyword>
<keyword evidence="2" id="KW-0804">Transcription</keyword>
<dbReference type="InterPro" id="IPR027383">
    <property type="entry name" value="Znf_put"/>
</dbReference>
<keyword evidence="7" id="KW-1185">Reference proteome</keyword>
<evidence type="ECO:0000313" key="7">
    <source>
        <dbReference type="Proteomes" id="UP001519332"/>
    </source>
</evidence>
<name>A0ABS4THD6_9PSEU</name>
<keyword evidence="4" id="KW-0472">Membrane</keyword>
<dbReference type="Pfam" id="PF13490">
    <property type="entry name" value="zf-HC2"/>
    <property type="match status" value="1"/>
</dbReference>